<dbReference type="EMBL" id="VCIA01000001">
    <property type="protein sequence ID" value="TMN23215.1"/>
    <property type="molecule type" value="Genomic_DNA"/>
</dbReference>
<comment type="caution">
    <text evidence="4">The sequence shown here is derived from an EMBL/GenBank/DDBJ whole genome shotgun (WGS) entry which is preliminary data.</text>
</comment>
<evidence type="ECO:0000313" key="5">
    <source>
        <dbReference type="Proteomes" id="UP000306980"/>
    </source>
</evidence>
<dbReference type="RefSeq" id="WP_138604107.1">
    <property type="nucleotide sequence ID" value="NZ_VCIA01000001.1"/>
</dbReference>
<evidence type="ECO:0000313" key="4">
    <source>
        <dbReference type="EMBL" id="TMN23215.1"/>
    </source>
</evidence>
<dbReference type="AlphaFoldDB" id="A0A5S3QN28"/>
<evidence type="ECO:0008006" key="6">
    <source>
        <dbReference type="Google" id="ProtNLM"/>
    </source>
</evidence>
<protein>
    <recommendedName>
        <fullName evidence="6">DUF4175 domain-containing protein</fullName>
    </recommendedName>
</protein>
<keyword evidence="3" id="KW-1133">Transmembrane helix</keyword>
<gene>
    <name evidence="4" type="ORF">FFL34_14790</name>
</gene>
<feature type="coiled-coil region" evidence="1">
    <location>
        <begin position="164"/>
        <end position="285"/>
    </location>
</feature>
<organism evidence="4 5">
    <name type="scientific">Lentibacillus cibarius</name>
    <dbReference type="NCBI Taxonomy" id="2583219"/>
    <lineage>
        <taxon>Bacteria</taxon>
        <taxon>Bacillati</taxon>
        <taxon>Bacillota</taxon>
        <taxon>Bacilli</taxon>
        <taxon>Bacillales</taxon>
        <taxon>Bacillaceae</taxon>
        <taxon>Lentibacillus</taxon>
    </lineage>
</organism>
<keyword evidence="3" id="KW-0472">Membrane</keyword>
<feature type="transmembrane region" description="Helical" evidence="3">
    <location>
        <begin position="27"/>
        <end position="51"/>
    </location>
</feature>
<name>A0A5S3QN28_9BACI</name>
<accession>A0A5S3QN28</accession>
<evidence type="ECO:0000256" key="1">
    <source>
        <dbReference type="SAM" id="Coils"/>
    </source>
</evidence>
<proteinExistence type="predicted"/>
<reference evidence="4 5" key="1">
    <citation type="submission" date="2019-05" db="EMBL/GenBank/DDBJ databases">
        <title>Genomic analysis of Lentibacillus sp. NKC220-2.</title>
        <authorList>
            <person name="Oh Y.J."/>
        </authorList>
    </citation>
    <scope>NUCLEOTIDE SEQUENCE [LARGE SCALE GENOMIC DNA]</scope>
    <source>
        <strain evidence="4 5">NKC220-2</strain>
    </source>
</reference>
<feature type="transmembrane region" description="Helical" evidence="3">
    <location>
        <begin position="140"/>
        <end position="157"/>
    </location>
</feature>
<dbReference type="OrthoDB" id="2380672at2"/>
<feature type="region of interest" description="Disordered" evidence="2">
    <location>
        <begin position="294"/>
        <end position="320"/>
    </location>
</feature>
<feature type="transmembrane region" description="Helical" evidence="3">
    <location>
        <begin position="57"/>
        <end position="74"/>
    </location>
</feature>
<sequence>MEQQNQLFQLLKEVKRKLWLQKTVHRLYTVLLIGAAIGLVWIGLSRLFVILYVGEKIAISFGLLMIGFVIYVFVKKPTNLDAAKKFDQHGLDDRVLTAMHFSEDTSPVASLQRKDTLTKMKQVLPVMKQEKIHVLQWKKLLILCSMVLLAYLGIAFPNDVRQTAKDTEEELEIVNESKEKLEQFAEEHKEDAGKQAEEKVDKLMEDMKQEKKAAELQEDVLRAEKQLNKLKEQAKTSQQQLNKMAEQLANKGLNKLAEATKQMNAGQMHSQMTKLQEQLNDLEKGDLQALQKKLQSAADMMGMDSHHRKKMIYPRNSSNK</sequence>
<evidence type="ECO:0000256" key="3">
    <source>
        <dbReference type="SAM" id="Phobius"/>
    </source>
</evidence>
<evidence type="ECO:0000256" key="2">
    <source>
        <dbReference type="SAM" id="MobiDB-lite"/>
    </source>
</evidence>
<keyword evidence="3" id="KW-0812">Transmembrane</keyword>
<dbReference type="Proteomes" id="UP000306980">
    <property type="component" value="Unassembled WGS sequence"/>
</dbReference>
<keyword evidence="1" id="KW-0175">Coiled coil</keyword>